<comment type="caution">
    <text evidence="4">The sequence shown here is derived from an EMBL/GenBank/DDBJ whole genome shotgun (WGS) entry which is preliminary data.</text>
</comment>
<feature type="domain" description="Phospholipase/carboxylesterase/thioesterase" evidence="3">
    <location>
        <begin position="49"/>
        <end position="234"/>
    </location>
</feature>
<gene>
    <name evidence="4" type="ORF">GCM10007067_06380</name>
</gene>
<reference evidence="4" key="2">
    <citation type="submission" date="2020-09" db="EMBL/GenBank/DDBJ databases">
        <authorList>
            <person name="Sun Q."/>
            <person name="Kim S."/>
        </authorList>
    </citation>
    <scope>NUCLEOTIDE SEQUENCE</scope>
    <source>
        <strain evidence="4">KCTC 23077</strain>
    </source>
</reference>
<reference evidence="4" key="1">
    <citation type="journal article" date="2014" name="Int. J. Syst. Evol. Microbiol.">
        <title>Complete genome sequence of Corynebacterium casei LMG S-19264T (=DSM 44701T), isolated from a smear-ripened cheese.</title>
        <authorList>
            <consortium name="US DOE Joint Genome Institute (JGI-PGF)"/>
            <person name="Walter F."/>
            <person name="Albersmeier A."/>
            <person name="Kalinowski J."/>
            <person name="Ruckert C."/>
        </authorList>
    </citation>
    <scope>NUCLEOTIDE SEQUENCE</scope>
    <source>
        <strain evidence="4">KCTC 23077</strain>
    </source>
</reference>
<proteinExistence type="inferred from homology"/>
<comment type="similarity">
    <text evidence="1">Belongs to the AB hydrolase superfamily. AB hydrolase 2 family.</text>
</comment>
<dbReference type="EMBL" id="BMYD01000001">
    <property type="protein sequence ID" value="GHA72588.1"/>
    <property type="molecule type" value="Genomic_DNA"/>
</dbReference>
<dbReference type="Gene3D" id="3.40.50.1820">
    <property type="entry name" value="alpha/beta hydrolase"/>
    <property type="match status" value="1"/>
</dbReference>
<evidence type="ECO:0000256" key="2">
    <source>
        <dbReference type="ARBA" id="ARBA00022801"/>
    </source>
</evidence>
<dbReference type="InterPro" id="IPR003140">
    <property type="entry name" value="PLipase/COase/thioEstase"/>
</dbReference>
<dbReference type="AlphaFoldDB" id="A0A918SVA8"/>
<dbReference type="SUPFAM" id="SSF53474">
    <property type="entry name" value="alpha/beta-Hydrolases"/>
    <property type="match status" value="1"/>
</dbReference>
<dbReference type="PANTHER" id="PTHR10655">
    <property type="entry name" value="LYSOPHOSPHOLIPASE-RELATED"/>
    <property type="match status" value="1"/>
</dbReference>
<evidence type="ECO:0000313" key="5">
    <source>
        <dbReference type="Proteomes" id="UP000646426"/>
    </source>
</evidence>
<dbReference type="InterPro" id="IPR029058">
    <property type="entry name" value="AB_hydrolase_fold"/>
</dbReference>
<dbReference type="Pfam" id="PF02230">
    <property type="entry name" value="Abhydrolase_2"/>
    <property type="match status" value="1"/>
</dbReference>
<keyword evidence="2" id="KW-0378">Hydrolase</keyword>
<organism evidence="4 5">
    <name type="scientific">Cognatilysobacter bugurensis</name>
    <dbReference type="NCBI Taxonomy" id="543356"/>
    <lineage>
        <taxon>Bacteria</taxon>
        <taxon>Pseudomonadati</taxon>
        <taxon>Pseudomonadota</taxon>
        <taxon>Gammaproteobacteria</taxon>
        <taxon>Lysobacterales</taxon>
        <taxon>Lysobacteraceae</taxon>
        <taxon>Cognatilysobacter</taxon>
    </lineage>
</organism>
<sequence length="253" mass="27391">MRAPFDPQHGDNATARLLPYSHLMKTPGDLLHDAHYAFAFRTLEPVPETPSALLVLLHGVGGDELQLADAGARVGHDVLVVLPRGQQTISGERLGWFRESLGEDEPRVVEDEAEDARLKLIEFVAQLQGRHDIAPARTVFAGFSQGGMLAAAAALTSPASVAGFAMLCGRVMPELEPFLADGENARHLHALIVHGREDDVLPAEWATRAAAQLETLGVAHELRLHDAGHTLEPAMQSDFLSWFAASARPWRTG</sequence>
<evidence type="ECO:0000259" key="3">
    <source>
        <dbReference type="Pfam" id="PF02230"/>
    </source>
</evidence>
<dbReference type="PANTHER" id="PTHR10655:SF17">
    <property type="entry name" value="LYSOPHOSPHOLIPASE-LIKE PROTEIN 1"/>
    <property type="match status" value="1"/>
</dbReference>
<dbReference type="Proteomes" id="UP000646426">
    <property type="component" value="Unassembled WGS sequence"/>
</dbReference>
<dbReference type="GO" id="GO:0016787">
    <property type="term" value="F:hydrolase activity"/>
    <property type="evidence" value="ECO:0007669"/>
    <property type="project" value="UniProtKB-KW"/>
</dbReference>
<name>A0A918SVA8_9GAMM</name>
<evidence type="ECO:0000256" key="1">
    <source>
        <dbReference type="ARBA" id="ARBA00006499"/>
    </source>
</evidence>
<accession>A0A918SVA8</accession>
<protein>
    <submittedName>
        <fullName evidence="4">Phospholipase/carboxylesterase</fullName>
    </submittedName>
</protein>
<evidence type="ECO:0000313" key="4">
    <source>
        <dbReference type="EMBL" id="GHA72588.1"/>
    </source>
</evidence>
<keyword evidence="5" id="KW-1185">Reference proteome</keyword>
<dbReference type="InterPro" id="IPR050565">
    <property type="entry name" value="LYPA1-2/EST-like"/>
</dbReference>